<reference evidence="2 3" key="1">
    <citation type="submission" date="2017-12" db="EMBL/GenBank/DDBJ databases">
        <title>Comparative genomics of Botrytis spp.</title>
        <authorList>
            <person name="Valero-Jimenez C.A."/>
            <person name="Tapia P."/>
            <person name="Veloso J."/>
            <person name="Silva-Moreno E."/>
            <person name="Staats M."/>
            <person name="Valdes J.H."/>
            <person name="Van Kan J.A.L."/>
        </authorList>
    </citation>
    <scope>NUCLEOTIDE SEQUENCE [LARGE SCALE GENOMIC DNA]</scope>
    <source>
        <strain evidence="2 3">Bp0003</strain>
    </source>
</reference>
<dbReference type="Proteomes" id="UP000297910">
    <property type="component" value="Unassembled WGS sequence"/>
</dbReference>
<dbReference type="AlphaFoldDB" id="A0A4Z1F523"/>
<proteinExistence type="predicted"/>
<feature type="compositionally biased region" description="Polar residues" evidence="1">
    <location>
        <begin position="127"/>
        <end position="138"/>
    </location>
</feature>
<keyword evidence="3" id="KW-1185">Reference proteome</keyword>
<evidence type="ECO:0000313" key="3">
    <source>
        <dbReference type="Proteomes" id="UP000297910"/>
    </source>
</evidence>
<sequence length="325" mass="35292">MAPSTDYLSGDFYYKVENETWEIMRTLKMLKKMDPKENKASGTWWERKYSTDVCNALIFIMNQGDSATNKSLYSPHIPLEQAGTSRVSDDGNPKEGATNVTPPSTNDTAYRRGTSTPKLPSAPLQKTGAQPTAGSTLRSARPETCLAHRTIEGSSGDDITVAPRGASTEKPPVAQFSTASSSAAGPSNNRGTPKDVAQLIAAIVDATIVVRRIKEKIGDAEGSEEFVADIEAILDVFDRNDRISKEPMLEAAARYHDVSKGWINSMQSAFRDSPSMVETLSGNDTFVSISEDLGRVAEDYKLNSCARKAKTTAYGFNEGDTVNEQ</sequence>
<feature type="compositionally biased region" description="Polar residues" evidence="1">
    <location>
        <begin position="175"/>
        <end position="191"/>
    </location>
</feature>
<organism evidence="2 3">
    <name type="scientific">Botrytis paeoniae</name>
    <dbReference type="NCBI Taxonomy" id="278948"/>
    <lineage>
        <taxon>Eukaryota</taxon>
        <taxon>Fungi</taxon>
        <taxon>Dikarya</taxon>
        <taxon>Ascomycota</taxon>
        <taxon>Pezizomycotina</taxon>
        <taxon>Leotiomycetes</taxon>
        <taxon>Helotiales</taxon>
        <taxon>Sclerotiniaceae</taxon>
        <taxon>Botrytis</taxon>
    </lineage>
</organism>
<feature type="region of interest" description="Disordered" evidence="1">
    <location>
        <begin position="82"/>
        <end position="192"/>
    </location>
</feature>
<name>A0A4Z1F523_9HELO</name>
<gene>
    <name evidence="2" type="ORF">BPAE_0378g00040</name>
</gene>
<feature type="compositionally biased region" description="Polar residues" evidence="1">
    <location>
        <begin position="98"/>
        <end position="118"/>
    </location>
</feature>
<evidence type="ECO:0000256" key="1">
    <source>
        <dbReference type="SAM" id="MobiDB-lite"/>
    </source>
</evidence>
<dbReference type="EMBL" id="PQXI01000376">
    <property type="protein sequence ID" value="TGO18598.1"/>
    <property type="molecule type" value="Genomic_DNA"/>
</dbReference>
<accession>A0A4Z1F523</accession>
<comment type="caution">
    <text evidence="2">The sequence shown here is derived from an EMBL/GenBank/DDBJ whole genome shotgun (WGS) entry which is preliminary data.</text>
</comment>
<evidence type="ECO:0000313" key="2">
    <source>
        <dbReference type="EMBL" id="TGO18598.1"/>
    </source>
</evidence>
<protein>
    <submittedName>
        <fullName evidence="2">Uncharacterized protein</fullName>
    </submittedName>
</protein>